<evidence type="ECO:0000256" key="1">
    <source>
        <dbReference type="SAM" id="MobiDB-lite"/>
    </source>
</evidence>
<feature type="compositionally biased region" description="Basic and acidic residues" evidence="1">
    <location>
        <begin position="1"/>
        <end position="10"/>
    </location>
</feature>
<proteinExistence type="predicted"/>
<dbReference type="Gene3D" id="3.80.10.10">
    <property type="entry name" value="Ribonuclease Inhibitor"/>
    <property type="match status" value="1"/>
</dbReference>
<evidence type="ECO:0000313" key="2">
    <source>
        <dbReference type="EMBL" id="PAV23382.1"/>
    </source>
</evidence>
<reference evidence="2 3" key="1">
    <citation type="journal article" date="2017" name="Mol. Ecol.">
        <title>Comparative and population genomic landscape of Phellinus noxius: A hypervariable fungus causing root rot in trees.</title>
        <authorList>
            <person name="Chung C.L."/>
            <person name="Lee T.J."/>
            <person name="Akiba M."/>
            <person name="Lee H.H."/>
            <person name="Kuo T.H."/>
            <person name="Liu D."/>
            <person name="Ke H.M."/>
            <person name="Yokoi T."/>
            <person name="Roa M.B."/>
            <person name="Lu M.J."/>
            <person name="Chang Y.Y."/>
            <person name="Ann P.J."/>
            <person name="Tsai J.N."/>
            <person name="Chen C.Y."/>
            <person name="Tzean S.S."/>
            <person name="Ota Y."/>
            <person name="Hattori T."/>
            <person name="Sahashi N."/>
            <person name="Liou R.F."/>
            <person name="Kikuchi T."/>
            <person name="Tsai I.J."/>
        </authorList>
    </citation>
    <scope>NUCLEOTIDE SEQUENCE [LARGE SCALE GENOMIC DNA]</scope>
    <source>
        <strain evidence="2 3">FFPRI411160</strain>
    </source>
</reference>
<dbReference type="InParanoid" id="A0A286UV53"/>
<dbReference type="SUPFAM" id="SSF52047">
    <property type="entry name" value="RNI-like"/>
    <property type="match status" value="1"/>
</dbReference>
<protein>
    <submittedName>
        <fullName evidence="2">Uncharacterized protein</fullName>
    </submittedName>
</protein>
<evidence type="ECO:0000313" key="3">
    <source>
        <dbReference type="Proteomes" id="UP000217199"/>
    </source>
</evidence>
<sequence>MDTDFDRDVSSGKPTRPFNSSSDTSAINKLPYELLNEIFLWTLPPVPSFRANESPLVLTHVCKWWRESAENQSPLWDTIYLPSPVEGLSDGVVQLCKLWLERSKSRPLSVDFHLASDYQPWKISPEHVVNIQQIVQILAPHASRITKLLRIFPRFLLDDLKIENMTSLDDLFICDVSDDASGRTVVTPGSFSVPDTLRCLSLRQTFFDIKAFSSLSKIRHLDLWQLQGEGQMSISTSLNLLQELSWLESCTLDVAQGEFNREILAPEITMPNLSFFFISWDWLVDVGPILDVLNTPNLKRLGLRGPPPTRRQWTHLRHFIKRGRPALTQLSIKEIGFTDIQLLDCLRLVPSLTNLSLSHCSVDSNFIKALRLDNRLPIAHNILPNLEFLSLEACDDFEVRDLVGMLGSRGTYRPLDTAYRRLRGIRLSFCRRIMESHRVELENCGVDNVIIRVARGRTERRTPPR</sequence>
<accession>A0A286UV53</accession>
<keyword evidence="3" id="KW-1185">Reference proteome</keyword>
<dbReference type="AlphaFoldDB" id="A0A286UV53"/>
<dbReference type="InterPro" id="IPR032675">
    <property type="entry name" value="LRR_dom_sf"/>
</dbReference>
<comment type="caution">
    <text evidence="2">The sequence shown here is derived from an EMBL/GenBank/DDBJ whole genome shotgun (WGS) entry which is preliminary data.</text>
</comment>
<dbReference type="EMBL" id="NBII01000001">
    <property type="protein sequence ID" value="PAV23382.1"/>
    <property type="molecule type" value="Genomic_DNA"/>
</dbReference>
<dbReference type="STRING" id="2282107.A0A286UV53"/>
<gene>
    <name evidence="2" type="ORF">PNOK_0045000</name>
</gene>
<feature type="region of interest" description="Disordered" evidence="1">
    <location>
        <begin position="1"/>
        <end position="23"/>
    </location>
</feature>
<organism evidence="2 3">
    <name type="scientific">Pyrrhoderma noxium</name>
    <dbReference type="NCBI Taxonomy" id="2282107"/>
    <lineage>
        <taxon>Eukaryota</taxon>
        <taxon>Fungi</taxon>
        <taxon>Dikarya</taxon>
        <taxon>Basidiomycota</taxon>
        <taxon>Agaricomycotina</taxon>
        <taxon>Agaricomycetes</taxon>
        <taxon>Hymenochaetales</taxon>
        <taxon>Hymenochaetaceae</taxon>
        <taxon>Pyrrhoderma</taxon>
    </lineage>
</organism>
<dbReference type="OrthoDB" id="2269034at2759"/>
<name>A0A286UV53_9AGAM</name>
<dbReference type="Proteomes" id="UP000217199">
    <property type="component" value="Unassembled WGS sequence"/>
</dbReference>